<evidence type="ECO:0000256" key="6">
    <source>
        <dbReference type="SAM" id="MobiDB-lite"/>
    </source>
</evidence>
<dbReference type="EMBL" id="LNRQ01000006">
    <property type="protein sequence ID" value="KZM91952.1"/>
    <property type="molecule type" value="Genomic_DNA"/>
</dbReference>
<feature type="compositionally biased region" description="Polar residues" evidence="6">
    <location>
        <begin position="204"/>
        <end position="242"/>
    </location>
</feature>
<evidence type="ECO:0000256" key="4">
    <source>
        <dbReference type="ARBA" id="ARBA00022701"/>
    </source>
</evidence>
<proteinExistence type="inferred from homology"/>
<keyword evidence="10" id="KW-1185">Reference proteome</keyword>
<dbReference type="Proteomes" id="UP000077755">
    <property type="component" value="Chromosome 6"/>
</dbReference>
<dbReference type="PANTHER" id="PTHR31358">
    <property type="entry name" value="PROTEIN WVD2-LIKE 4"/>
    <property type="match status" value="1"/>
</dbReference>
<dbReference type="Pfam" id="PF06886">
    <property type="entry name" value="TPX2"/>
    <property type="match status" value="1"/>
</dbReference>
<comment type="subcellular location">
    <subcellularLocation>
        <location evidence="1">Cytoplasm</location>
        <location evidence="1">Cytoskeleton</location>
    </subcellularLocation>
</comment>
<dbReference type="AlphaFoldDB" id="A0A161ZVA6"/>
<evidence type="ECO:0000259" key="7">
    <source>
        <dbReference type="Pfam" id="PF06886"/>
    </source>
</evidence>
<dbReference type="OMA" id="MQSNAKH"/>
<feature type="compositionally biased region" description="Basic residues" evidence="6">
    <location>
        <begin position="323"/>
        <end position="332"/>
    </location>
</feature>
<organism evidence="8">
    <name type="scientific">Daucus carota subsp. sativus</name>
    <name type="common">Carrot</name>
    <dbReference type="NCBI Taxonomy" id="79200"/>
    <lineage>
        <taxon>Eukaryota</taxon>
        <taxon>Viridiplantae</taxon>
        <taxon>Streptophyta</taxon>
        <taxon>Embryophyta</taxon>
        <taxon>Tracheophyta</taxon>
        <taxon>Spermatophyta</taxon>
        <taxon>Magnoliopsida</taxon>
        <taxon>eudicotyledons</taxon>
        <taxon>Gunneridae</taxon>
        <taxon>Pentapetalae</taxon>
        <taxon>asterids</taxon>
        <taxon>campanulids</taxon>
        <taxon>Apiales</taxon>
        <taxon>Apiaceae</taxon>
        <taxon>Apioideae</taxon>
        <taxon>Scandiceae</taxon>
        <taxon>Daucinae</taxon>
        <taxon>Daucus</taxon>
        <taxon>Daucus sect. Daucus</taxon>
    </lineage>
</organism>
<dbReference type="Gramene" id="KZM91952">
    <property type="protein sequence ID" value="KZM91952"/>
    <property type="gene ID" value="DCAR_020683"/>
</dbReference>
<dbReference type="GO" id="GO:0008017">
    <property type="term" value="F:microtubule binding"/>
    <property type="evidence" value="ECO:0007669"/>
    <property type="project" value="InterPro"/>
</dbReference>
<dbReference type="InterPro" id="IPR044833">
    <property type="entry name" value="WDL5/6"/>
</dbReference>
<feature type="compositionally biased region" description="Polar residues" evidence="6">
    <location>
        <begin position="452"/>
        <end position="461"/>
    </location>
</feature>
<feature type="compositionally biased region" description="Polar residues" evidence="6">
    <location>
        <begin position="142"/>
        <end position="155"/>
    </location>
</feature>
<evidence type="ECO:0000256" key="5">
    <source>
        <dbReference type="ARBA" id="ARBA00023212"/>
    </source>
</evidence>
<dbReference type="InterPro" id="IPR027329">
    <property type="entry name" value="TPX2_C"/>
</dbReference>
<reference evidence="8" key="1">
    <citation type="journal article" date="2016" name="Nat. Genet.">
        <title>A high-quality carrot genome assembly provides new insights into carotenoid accumulation and asterid genome evolution.</title>
        <authorList>
            <person name="Iorizzo M."/>
            <person name="Ellison S."/>
            <person name="Senalik D."/>
            <person name="Zeng P."/>
            <person name="Satapoomin P."/>
            <person name="Huang J."/>
            <person name="Bowman M."/>
            <person name="Iovene M."/>
            <person name="Sanseverino W."/>
            <person name="Cavagnaro P."/>
            <person name="Yildiz M."/>
            <person name="Macko-Podgorni A."/>
            <person name="Moranska E."/>
            <person name="Grzebelus E."/>
            <person name="Grzebelus D."/>
            <person name="Ashrafi H."/>
            <person name="Zheng Z."/>
            <person name="Cheng S."/>
            <person name="Spooner D."/>
            <person name="Van Deynze A."/>
            <person name="Simon P."/>
        </authorList>
    </citation>
    <scope>NUCLEOTIDE SEQUENCE [LARGE SCALE GENOMIC DNA]</scope>
    <source>
        <tissue evidence="8">Leaf</tissue>
    </source>
</reference>
<reference evidence="9" key="2">
    <citation type="submission" date="2022-03" db="EMBL/GenBank/DDBJ databases">
        <title>Draft title - Genomic analysis of global carrot germplasm unveils the trajectory of domestication and the origin of high carotenoid orange carrot.</title>
        <authorList>
            <person name="Iorizzo M."/>
            <person name="Ellison S."/>
            <person name="Senalik D."/>
            <person name="Macko-Podgorni A."/>
            <person name="Grzebelus D."/>
            <person name="Bostan H."/>
            <person name="Rolling W."/>
            <person name="Curaba J."/>
            <person name="Simon P."/>
        </authorList>
    </citation>
    <scope>NUCLEOTIDE SEQUENCE</scope>
    <source>
        <tissue evidence="9">Leaf</tissue>
    </source>
</reference>
<dbReference type="GO" id="GO:0005874">
    <property type="term" value="C:microtubule"/>
    <property type="evidence" value="ECO:0007669"/>
    <property type="project" value="UniProtKB-KW"/>
</dbReference>
<accession>A0A161ZVA6</accession>
<keyword evidence="3" id="KW-0963">Cytoplasm</keyword>
<dbReference type="PANTHER" id="PTHR31358:SF30">
    <property type="entry name" value="PROTEIN WVD2-LIKE 4"/>
    <property type="match status" value="1"/>
</dbReference>
<name>A0A161ZVA6_DAUCS</name>
<feature type="compositionally biased region" description="Polar residues" evidence="6">
    <location>
        <begin position="164"/>
        <end position="194"/>
    </location>
</feature>
<comment type="similarity">
    <text evidence="2">Belongs to the TPX2 family.</text>
</comment>
<evidence type="ECO:0000313" key="9">
    <source>
        <dbReference type="EMBL" id="WOH06249.1"/>
    </source>
</evidence>
<evidence type="ECO:0000256" key="1">
    <source>
        <dbReference type="ARBA" id="ARBA00004245"/>
    </source>
</evidence>
<dbReference type="STRING" id="79200.A0A161ZVA6"/>
<dbReference type="EMBL" id="CP093348">
    <property type="protein sequence ID" value="WOH06249.1"/>
    <property type="molecule type" value="Genomic_DNA"/>
</dbReference>
<feature type="domain" description="TPX2 C-terminal" evidence="7">
    <location>
        <begin position="246"/>
        <end position="313"/>
    </location>
</feature>
<evidence type="ECO:0000313" key="10">
    <source>
        <dbReference type="Proteomes" id="UP000077755"/>
    </source>
</evidence>
<feature type="compositionally biased region" description="Basic and acidic residues" evidence="6">
    <location>
        <begin position="370"/>
        <end position="386"/>
    </location>
</feature>
<keyword evidence="5" id="KW-0206">Cytoskeleton</keyword>
<evidence type="ECO:0000256" key="2">
    <source>
        <dbReference type="ARBA" id="ARBA00005885"/>
    </source>
</evidence>
<feature type="compositionally biased region" description="Basic and acidic residues" evidence="6">
    <location>
        <begin position="246"/>
        <end position="289"/>
    </location>
</feature>
<feature type="region of interest" description="Disordered" evidence="6">
    <location>
        <begin position="54"/>
        <end position="461"/>
    </location>
</feature>
<evidence type="ECO:0000256" key="3">
    <source>
        <dbReference type="ARBA" id="ARBA00022490"/>
    </source>
</evidence>
<keyword evidence="4" id="KW-0493">Microtubule</keyword>
<gene>
    <name evidence="8" type="ORF">DCAR_020683</name>
    <name evidence="9" type="ORF">DCAR_0625672</name>
</gene>
<dbReference type="OrthoDB" id="1939285at2759"/>
<feature type="compositionally biased region" description="Basic and acidic residues" evidence="6">
    <location>
        <begin position="395"/>
        <end position="410"/>
    </location>
</feature>
<protein>
    <recommendedName>
        <fullName evidence="7">TPX2 C-terminal domain-containing protein</fullName>
    </recommendedName>
</protein>
<sequence length="461" mass="48564">MESEIGIGSVNESVVVDKAIVGDLVLGVKKEEGEGDSENAGIAVEGLDLSSGTVLESKMSNPGEVSGANSKNSKTSKRPTLNKATTMARKEKPSLTQSRSFPAKGLRASAISKSVDGHPMQSNAKHSGASRSKVEARLVNGTAASVSRRASTGVSTKGAGRSAGSASIRQTTSVSLPSVRQAMSQKPVSTNGTATCPPPEGFSSADQPPNSNKVTLSSAKEAGRSTNSSKVAAGHSRSSVLGFSSRLEERAEKRREFFSKIEEKIHAKEEEKSNMQEKSKESQEAEIKTLRKSLKFKAAPMPSFYKEPPPKVELKKMPTTRPKSPKLGRKKSSGGAVNSLEAGSGATPLLSREHEKSTKKTTRKSLSNVHSKESVAAKTAGEDSKLKLKAAVAEGKVEKASANEDDESKRQSVCPPDLENIGGESRNISSQDDELLVNSANPPAQDIEVIVNSGSPEVSQA</sequence>
<feature type="compositionally biased region" description="Polar residues" evidence="6">
    <location>
        <begin position="67"/>
        <end position="85"/>
    </location>
</feature>
<dbReference type="KEGG" id="dcr:108224230"/>
<evidence type="ECO:0000313" key="8">
    <source>
        <dbReference type="EMBL" id="KZM91952.1"/>
    </source>
</evidence>